<dbReference type="HOGENOM" id="CLU_091246_0_0_9"/>
<comment type="caution">
    <text evidence="1">The sequence shown here is derived from an EMBL/GenBank/DDBJ whole genome shotgun (WGS) entry which is preliminary data.</text>
</comment>
<gene>
    <name evidence="1" type="ORF">HMPREF0539_0398</name>
</gene>
<sequence length="271" mass="30523">MIKLSKNHRGGVCMHHLEIPASIAQQLVDGLMGGYKDYLAERKQKQQSLTISGAFAWTRSNFIDSKISELVSKEPSISSQPDKAGYAWEYIQFIHEQSNHRSLIIVKNARQLKRRFNNTNTTVDKNNYLYQLAGINNELSAAGLLSSRQTNGVIQLELALPDTNNAVVSLMNQTAQKSSPFSKFYIVTYAVDNDSKMIKHIELTMPNQTEMTLKPIQDLTPLIKHSPFQISLEEVEPIQSDQVPDAAYEQNTLFGYEINADPETEMEADAE</sequence>
<protein>
    <submittedName>
        <fullName evidence="1">Uncharacterized protein</fullName>
    </submittedName>
</protein>
<dbReference type="AlphaFoldDB" id="C2JU14"/>
<evidence type="ECO:0000313" key="2">
    <source>
        <dbReference type="Proteomes" id="UP000004525"/>
    </source>
</evidence>
<dbReference type="Proteomes" id="UP000004525">
    <property type="component" value="Unassembled WGS sequence"/>
</dbReference>
<reference evidence="1" key="1">
    <citation type="submission" date="2009-01" db="EMBL/GenBank/DDBJ databases">
        <authorList>
            <person name="Qin X."/>
            <person name="Bachman B."/>
            <person name="Battles P."/>
            <person name="Bell A."/>
            <person name="Bess C."/>
            <person name="Bickham C."/>
            <person name="Chaboub L."/>
            <person name="Chen D."/>
            <person name="Coyle M."/>
            <person name="Deiros D.R."/>
            <person name="Dinh H."/>
            <person name="Forbes L."/>
            <person name="Fowler G."/>
            <person name="Francisco L."/>
            <person name="Fu Q."/>
            <person name="Gubbala S."/>
            <person name="Hale W."/>
            <person name="Han Y."/>
            <person name="Hemphill L."/>
            <person name="Highlander S.K."/>
            <person name="Hirani K."/>
            <person name="Hogues M."/>
            <person name="Jackson L."/>
            <person name="Jakkamsetti A."/>
            <person name="Javaid M."/>
            <person name="Jiang H."/>
            <person name="Korchina V."/>
            <person name="Kovar C."/>
            <person name="Lara F."/>
            <person name="Lee S."/>
            <person name="Mata R."/>
            <person name="Mathew T."/>
            <person name="Moen C."/>
            <person name="Morales K."/>
            <person name="Munidasa M."/>
            <person name="Nazareth L."/>
            <person name="Ngo R."/>
            <person name="Nguyen L."/>
            <person name="Okwuonu G."/>
            <person name="Ongeri F."/>
            <person name="Patil S."/>
            <person name="Petrosino J."/>
            <person name="Pham C."/>
            <person name="Pham P."/>
            <person name="Pu L.-L."/>
            <person name="Puazo M."/>
            <person name="Raj R."/>
            <person name="Reid J."/>
            <person name="Rouhana J."/>
            <person name="Saada N."/>
            <person name="Shang Y."/>
            <person name="Simmons D."/>
            <person name="Thornton R."/>
            <person name="Warren J."/>
            <person name="Weissenberger G."/>
            <person name="Zhang J."/>
            <person name="Zhang L."/>
            <person name="Zhou C."/>
            <person name="Zhu D."/>
            <person name="Muzny D."/>
            <person name="Worley K."/>
            <person name="Gibbs R."/>
        </authorList>
    </citation>
    <scope>NUCLEOTIDE SEQUENCE [LARGE SCALE GENOMIC DNA]</scope>
    <source>
        <strain evidence="1">LMS2-1</strain>
    </source>
</reference>
<accession>C2JU14</accession>
<name>C2JU14_LACRM</name>
<keyword evidence="2" id="KW-1185">Reference proteome</keyword>
<organism evidence="1 2">
    <name type="scientific">Lacticaseibacillus rhamnosus (strain LMS2-1)</name>
    <dbReference type="NCBI Taxonomy" id="525361"/>
    <lineage>
        <taxon>Bacteria</taxon>
        <taxon>Bacillati</taxon>
        <taxon>Bacillota</taxon>
        <taxon>Bacilli</taxon>
        <taxon>Lactobacillales</taxon>
        <taxon>Lactobacillaceae</taxon>
        <taxon>Lacticaseibacillus</taxon>
    </lineage>
</organism>
<proteinExistence type="predicted"/>
<evidence type="ECO:0000313" key="1">
    <source>
        <dbReference type="EMBL" id="EEN81407.1"/>
    </source>
</evidence>
<dbReference type="EMBL" id="ACIZ01000019">
    <property type="protein sequence ID" value="EEN81407.1"/>
    <property type="molecule type" value="Genomic_DNA"/>
</dbReference>